<reference evidence="2 3" key="1">
    <citation type="journal article" date="2018" name="BMC Genomics">
        <title>Comparative genome analyses reveal sequence features reflecting distinct modes of host-adaptation between dicot and monocot powdery mildew.</title>
        <authorList>
            <person name="Wu Y."/>
            <person name="Ma X."/>
            <person name="Pan Z."/>
            <person name="Kale S.D."/>
            <person name="Song Y."/>
            <person name="King H."/>
            <person name="Zhang Q."/>
            <person name="Presley C."/>
            <person name="Deng X."/>
            <person name="Wei C.I."/>
            <person name="Xiao S."/>
        </authorList>
    </citation>
    <scope>NUCLEOTIDE SEQUENCE [LARGE SCALE GENOMIC DNA]</scope>
    <source>
        <strain evidence="2">UMSG3</strain>
    </source>
</reference>
<dbReference type="EMBL" id="MCBQ01008173">
    <property type="protein sequence ID" value="RKF75987.1"/>
    <property type="molecule type" value="Genomic_DNA"/>
</dbReference>
<keyword evidence="3" id="KW-1185">Reference proteome</keyword>
<organism evidence="2 3">
    <name type="scientific">Golovinomyces cichoracearum</name>
    <dbReference type="NCBI Taxonomy" id="62708"/>
    <lineage>
        <taxon>Eukaryota</taxon>
        <taxon>Fungi</taxon>
        <taxon>Dikarya</taxon>
        <taxon>Ascomycota</taxon>
        <taxon>Pezizomycotina</taxon>
        <taxon>Leotiomycetes</taxon>
        <taxon>Erysiphales</taxon>
        <taxon>Erysiphaceae</taxon>
        <taxon>Golovinomyces</taxon>
    </lineage>
</organism>
<name>A0A420INA3_9PEZI</name>
<evidence type="ECO:0000313" key="3">
    <source>
        <dbReference type="Proteomes" id="UP000283383"/>
    </source>
</evidence>
<comment type="caution">
    <text evidence="2">The sequence shown here is derived from an EMBL/GenBank/DDBJ whole genome shotgun (WGS) entry which is preliminary data.</text>
</comment>
<dbReference type="AlphaFoldDB" id="A0A420INA3"/>
<gene>
    <name evidence="2" type="ORF">GcM3_081022</name>
</gene>
<accession>A0A420INA3</accession>
<evidence type="ECO:0000256" key="1">
    <source>
        <dbReference type="SAM" id="MobiDB-lite"/>
    </source>
</evidence>
<feature type="region of interest" description="Disordered" evidence="1">
    <location>
        <begin position="219"/>
        <end position="245"/>
    </location>
</feature>
<proteinExistence type="predicted"/>
<feature type="compositionally biased region" description="Low complexity" evidence="1">
    <location>
        <begin position="235"/>
        <end position="245"/>
    </location>
</feature>
<protein>
    <submittedName>
        <fullName evidence="2">Uncharacterized protein</fullName>
    </submittedName>
</protein>
<sequence>MDDSFGNGPKQPCIVLDGDNFREFFKTQELWLKTRGWLYVFEQTRREFAAATNPTNNSSTNGFDPEKVRIFDRHDASARYSTELFDSIECTKDAWNAVKKEYLKTDPKDVHKLEKEITTWKKGSGISIKRAWVQLDDLRSKLVEADPLKTTSYTETSLLGYLLEGLDDNVYKTAKSVLNLKPSLSGKQRLDLLQNFFEDNEATKQQELSAFATRNADYKRVSSSRTTHRPWSQHTPSRSPTRSQTTDTIEICYMCGGRNHYVRHCKFRHEARQFAQRLRLDKEKREKSKDHRMGPYRPQNKRGSPSKTVKFADESKAFWSETEDNLESSDENELEIVIDDEVSAYVTDGVRKNLQRSDSFISDTGCTNDMTDKYHLFTSKLIPISRRWIKVGGGKLISDYKGLGVNLLSAKYFCERNNAKGMFDDKIMFFLDQNNYLILSVKLDNALYKVDNISGPSERALTSQEDNLERDDHII</sequence>
<evidence type="ECO:0000313" key="2">
    <source>
        <dbReference type="EMBL" id="RKF75987.1"/>
    </source>
</evidence>
<dbReference type="Proteomes" id="UP000283383">
    <property type="component" value="Unassembled WGS sequence"/>
</dbReference>
<feature type="compositionally biased region" description="Basic and acidic residues" evidence="1">
    <location>
        <begin position="278"/>
        <end position="293"/>
    </location>
</feature>
<feature type="region of interest" description="Disordered" evidence="1">
    <location>
        <begin position="278"/>
        <end position="308"/>
    </location>
</feature>
<feature type="compositionally biased region" description="Polar residues" evidence="1">
    <location>
        <begin position="221"/>
        <end position="234"/>
    </location>
</feature>